<keyword evidence="3" id="KW-1185">Reference proteome</keyword>
<reference evidence="2 3" key="1">
    <citation type="journal article" date="2023" name="Plants (Basel)">
        <title>Bridging the Gap: Combining Genomics and Transcriptomics Approaches to Understand Stylosanthes scabra, an Orphan Legume from the Brazilian Caatinga.</title>
        <authorList>
            <person name="Ferreira-Neto J.R.C."/>
            <person name="da Silva M.D."/>
            <person name="Binneck E."/>
            <person name="de Melo N.F."/>
            <person name="da Silva R.H."/>
            <person name="de Melo A.L.T.M."/>
            <person name="Pandolfi V."/>
            <person name="Bustamante F.O."/>
            <person name="Brasileiro-Vidal A.C."/>
            <person name="Benko-Iseppon A.M."/>
        </authorList>
    </citation>
    <scope>NUCLEOTIDE SEQUENCE [LARGE SCALE GENOMIC DNA]</scope>
    <source>
        <tissue evidence="2">Leaves</tissue>
    </source>
</reference>
<sequence>MVVILSNASSTSKYLLLVITDKLDRNNFGTWCETAIITVSSQSLEGHFKRENVPQQFVESGDATKPGKIESETYKEWKLQDLSLMTWLLASITPTIKSKLKAQQKQLKTPQEIRIRILIEEEEEAEEEDPIEEADTTTTPPDSSVNYVIALDMELGIATSDLINKLSLLILILLNNINHQHHLHPFINQELI</sequence>
<evidence type="ECO:0008006" key="4">
    <source>
        <dbReference type="Google" id="ProtNLM"/>
    </source>
</evidence>
<protein>
    <recommendedName>
        <fullName evidence="4">Retrotransposon Copia-like N-terminal domain-containing protein</fullName>
    </recommendedName>
</protein>
<dbReference type="EMBL" id="JASCZI010242047">
    <property type="protein sequence ID" value="MED6209277.1"/>
    <property type="molecule type" value="Genomic_DNA"/>
</dbReference>
<feature type="compositionally biased region" description="Acidic residues" evidence="1">
    <location>
        <begin position="120"/>
        <end position="135"/>
    </location>
</feature>
<evidence type="ECO:0000313" key="3">
    <source>
        <dbReference type="Proteomes" id="UP001341840"/>
    </source>
</evidence>
<evidence type="ECO:0000256" key="1">
    <source>
        <dbReference type="SAM" id="MobiDB-lite"/>
    </source>
</evidence>
<organism evidence="2 3">
    <name type="scientific">Stylosanthes scabra</name>
    <dbReference type="NCBI Taxonomy" id="79078"/>
    <lineage>
        <taxon>Eukaryota</taxon>
        <taxon>Viridiplantae</taxon>
        <taxon>Streptophyta</taxon>
        <taxon>Embryophyta</taxon>
        <taxon>Tracheophyta</taxon>
        <taxon>Spermatophyta</taxon>
        <taxon>Magnoliopsida</taxon>
        <taxon>eudicotyledons</taxon>
        <taxon>Gunneridae</taxon>
        <taxon>Pentapetalae</taxon>
        <taxon>rosids</taxon>
        <taxon>fabids</taxon>
        <taxon>Fabales</taxon>
        <taxon>Fabaceae</taxon>
        <taxon>Papilionoideae</taxon>
        <taxon>50 kb inversion clade</taxon>
        <taxon>dalbergioids sensu lato</taxon>
        <taxon>Dalbergieae</taxon>
        <taxon>Pterocarpus clade</taxon>
        <taxon>Stylosanthes</taxon>
    </lineage>
</organism>
<name>A0ABU6YFV4_9FABA</name>
<dbReference type="Proteomes" id="UP001341840">
    <property type="component" value="Unassembled WGS sequence"/>
</dbReference>
<feature type="region of interest" description="Disordered" evidence="1">
    <location>
        <begin position="119"/>
        <end position="143"/>
    </location>
</feature>
<comment type="caution">
    <text evidence="2">The sequence shown here is derived from an EMBL/GenBank/DDBJ whole genome shotgun (WGS) entry which is preliminary data.</text>
</comment>
<evidence type="ECO:0000313" key="2">
    <source>
        <dbReference type="EMBL" id="MED6209277.1"/>
    </source>
</evidence>
<accession>A0ABU6YFV4</accession>
<gene>
    <name evidence="2" type="ORF">PIB30_053133</name>
</gene>
<proteinExistence type="predicted"/>